<feature type="compositionally biased region" description="Low complexity" evidence="6">
    <location>
        <begin position="631"/>
        <end position="649"/>
    </location>
</feature>
<dbReference type="EMBL" id="FNXT01001074">
    <property type="protein sequence ID" value="SZX71739.1"/>
    <property type="molecule type" value="Genomic_DNA"/>
</dbReference>
<evidence type="ECO:0000256" key="6">
    <source>
        <dbReference type="SAM" id="MobiDB-lite"/>
    </source>
</evidence>
<feature type="compositionally biased region" description="Low complexity" evidence="6">
    <location>
        <begin position="127"/>
        <end position="145"/>
    </location>
</feature>
<dbReference type="Pfam" id="PF03133">
    <property type="entry name" value="TTL"/>
    <property type="match status" value="2"/>
</dbReference>
<feature type="region of interest" description="Disordered" evidence="6">
    <location>
        <begin position="127"/>
        <end position="238"/>
    </location>
</feature>
<dbReference type="SUPFAM" id="SSF56059">
    <property type="entry name" value="Glutathione synthetase ATP-binding domain-like"/>
    <property type="match status" value="1"/>
</dbReference>
<sequence length="675" mass="72736">MATAAVPPSRLQGSGGDDGRDESVPGTLTVGAGAAAAVSTQPLFRYWVDELLWSQGRIATIQIEEVLDALGGQRTGGPHKLLLQQAVKQPSPPPPPTLLQPAVAAGAQQPSAAAAAAAAAAGFVPAGAAGSAGPSSTAAAGGSTPQLEQHQYGMSRLGLQPTSRNNSSSQLASASSSSGSLEQLSATTGVEQPSSAAAAASSSPPGLKQQQQQQQDPGSSDPDSSSSLAGPSRRPDDHLLGYHHVRQWDLLWTKSVYAIKAARQLQPGQVVSAIAGLNCLTMKKRMVQTLRMALGAKAFSIVPLSFCIPEDLAAWQAWLGSAGPGADTGMWMLKTGQDAGKGLRLVRTQHALQVALRPPKNPSKPQTHIKVAQQYITNPLLIRNRKFHLRLWLLVTSHSPLRAYLHSQGLVLFSSEAYDKTRPVDGPGVRPSVGHVTNYARNEDTWVWGLDELAAELGQQQWQQLWAAMRRSSALTAASVLGPMRAAHRWLQPSVSNYGFQMLGLDYLVDEAMQPWLLEPSVSNYGFQMLGLDYLVDEAMQPWLLEVNSAPSVMAVHSEPDTCRLIKDTKQAMLHDMLTMVQHRMGEAPARQRQQQQQQQRQRQMSWQQELAAEMANRGGFEPLMRLFPVGQQQQQQAGAGSSSGSSSGNSIPWQEVDVQLQRLLAQQQQQQQQQ</sequence>
<comment type="catalytic activity">
    <reaction evidence="5">
        <text>L-glutamyl-[protein] + L-glutamate + ATP = gamma-L-glutamyl-L-glutamyl-[protein] + ADP + phosphate + H(+)</text>
        <dbReference type="Rhea" id="RHEA:60144"/>
        <dbReference type="Rhea" id="RHEA-COMP:10208"/>
        <dbReference type="Rhea" id="RHEA-COMP:15517"/>
        <dbReference type="ChEBI" id="CHEBI:15378"/>
        <dbReference type="ChEBI" id="CHEBI:29973"/>
        <dbReference type="ChEBI" id="CHEBI:29985"/>
        <dbReference type="ChEBI" id="CHEBI:30616"/>
        <dbReference type="ChEBI" id="CHEBI:43474"/>
        <dbReference type="ChEBI" id="CHEBI:143622"/>
        <dbReference type="ChEBI" id="CHEBI:456216"/>
    </reaction>
    <physiologicalReaction direction="left-to-right" evidence="5">
        <dbReference type="Rhea" id="RHEA:60145"/>
    </physiologicalReaction>
</comment>
<evidence type="ECO:0000256" key="2">
    <source>
        <dbReference type="ARBA" id="ARBA00022741"/>
    </source>
</evidence>
<proteinExistence type="predicted"/>
<dbReference type="PANTHER" id="PTHR12241">
    <property type="entry name" value="TUBULIN POLYGLUTAMYLASE"/>
    <property type="match status" value="1"/>
</dbReference>
<reference evidence="7 8" key="1">
    <citation type="submission" date="2016-10" db="EMBL/GenBank/DDBJ databases">
        <authorList>
            <person name="Cai Z."/>
        </authorList>
    </citation>
    <scope>NUCLEOTIDE SEQUENCE [LARGE SCALE GENOMIC DNA]</scope>
</reference>
<gene>
    <name evidence="7" type="ORF">BQ4739_LOCUS11860</name>
</gene>
<protein>
    <recommendedName>
        <fullName evidence="4">Tubulin--tyrosine ligase-like protein 5</fullName>
    </recommendedName>
</protein>
<name>A0A383W3M3_TETOB</name>
<evidence type="ECO:0000256" key="5">
    <source>
        <dbReference type="ARBA" id="ARBA00049274"/>
    </source>
</evidence>
<dbReference type="GO" id="GO:0005524">
    <property type="term" value="F:ATP binding"/>
    <property type="evidence" value="ECO:0007669"/>
    <property type="project" value="UniProtKB-KW"/>
</dbReference>
<dbReference type="GO" id="GO:0000226">
    <property type="term" value="P:microtubule cytoskeleton organization"/>
    <property type="evidence" value="ECO:0007669"/>
    <property type="project" value="TreeGrafter"/>
</dbReference>
<dbReference type="PANTHER" id="PTHR12241:SF145">
    <property type="entry name" value="TUBULIN POLYGLUTAMYLASE TTLL5"/>
    <property type="match status" value="1"/>
</dbReference>
<dbReference type="AlphaFoldDB" id="A0A383W3M3"/>
<keyword evidence="2" id="KW-0547">Nucleotide-binding</keyword>
<accession>A0A383W3M3</accession>
<dbReference type="Proteomes" id="UP000256970">
    <property type="component" value="Unassembled WGS sequence"/>
</dbReference>
<dbReference type="InterPro" id="IPR004344">
    <property type="entry name" value="TTL/TTLL_fam"/>
</dbReference>
<keyword evidence="3" id="KW-0067">ATP-binding</keyword>
<feature type="region of interest" description="Disordered" evidence="6">
    <location>
        <begin position="1"/>
        <end position="26"/>
    </location>
</feature>
<keyword evidence="1" id="KW-0436">Ligase</keyword>
<organism evidence="7 8">
    <name type="scientific">Tetradesmus obliquus</name>
    <name type="common">Green alga</name>
    <name type="synonym">Acutodesmus obliquus</name>
    <dbReference type="NCBI Taxonomy" id="3088"/>
    <lineage>
        <taxon>Eukaryota</taxon>
        <taxon>Viridiplantae</taxon>
        <taxon>Chlorophyta</taxon>
        <taxon>core chlorophytes</taxon>
        <taxon>Chlorophyceae</taxon>
        <taxon>CS clade</taxon>
        <taxon>Sphaeropleales</taxon>
        <taxon>Scenedesmaceae</taxon>
        <taxon>Tetradesmus</taxon>
    </lineage>
</organism>
<feature type="compositionally biased region" description="Low complexity" evidence="6">
    <location>
        <begin position="591"/>
        <end position="604"/>
    </location>
</feature>
<evidence type="ECO:0000313" key="8">
    <source>
        <dbReference type="Proteomes" id="UP000256970"/>
    </source>
</evidence>
<evidence type="ECO:0000256" key="3">
    <source>
        <dbReference type="ARBA" id="ARBA00022840"/>
    </source>
</evidence>
<dbReference type="GO" id="GO:0015631">
    <property type="term" value="F:tubulin binding"/>
    <property type="evidence" value="ECO:0007669"/>
    <property type="project" value="TreeGrafter"/>
</dbReference>
<dbReference type="GO" id="GO:0036064">
    <property type="term" value="C:ciliary basal body"/>
    <property type="evidence" value="ECO:0007669"/>
    <property type="project" value="TreeGrafter"/>
</dbReference>
<dbReference type="PROSITE" id="PS51221">
    <property type="entry name" value="TTL"/>
    <property type="match status" value="1"/>
</dbReference>
<dbReference type="Gene3D" id="3.30.470.20">
    <property type="entry name" value="ATP-grasp fold, B domain"/>
    <property type="match status" value="2"/>
</dbReference>
<feature type="compositionally biased region" description="Low complexity" evidence="6">
    <location>
        <begin position="193"/>
        <end position="232"/>
    </location>
</feature>
<evidence type="ECO:0000256" key="4">
    <source>
        <dbReference type="ARBA" id="ARBA00041448"/>
    </source>
</evidence>
<dbReference type="STRING" id="3088.A0A383W3M3"/>
<keyword evidence="8" id="KW-1185">Reference proteome</keyword>
<feature type="region of interest" description="Disordered" evidence="6">
    <location>
        <begin position="585"/>
        <end position="609"/>
    </location>
</feature>
<feature type="compositionally biased region" description="Low complexity" evidence="6">
    <location>
        <begin position="167"/>
        <end position="186"/>
    </location>
</feature>
<evidence type="ECO:0000256" key="1">
    <source>
        <dbReference type="ARBA" id="ARBA00022598"/>
    </source>
</evidence>
<feature type="region of interest" description="Disordered" evidence="6">
    <location>
        <begin position="628"/>
        <end position="653"/>
    </location>
</feature>
<dbReference type="GO" id="GO:0070740">
    <property type="term" value="F:tubulin-glutamic acid ligase activity"/>
    <property type="evidence" value="ECO:0007669"/>
    <property type="project" value="TreeGrafter"/>
</dbReference>
<evidence type="ECO:0000313" key="7">
    <source>
        <dbReference type="EMBL" id="SZX71739.1"/>
    </source>
</evidence>